<protein>
    <submittedName>
        <fullName evidence="1">Uncharacterized protein</fullName>
    </submittedName>
</protein>
<dbReference type="Proteomes" id="UP001177260">
    <property type="component" value="Unassembled WGS sequence"/>
</dbReference>
<evidence type="ECO:0000313" key="1">
    <source>
        <dbReference type="EMBL" id="KAK1149606.1"/>
    </source>
</evidence>
<evidence type="ECO:0000313" key="2">
    <source>
        <dbReference type="Proteomes" id="UP001177260"/>
    </source>
</evidence>
<accession>A0ACC3BGI7</accession>
<sequence>MKTKRATLTTLSLLSGICHASWSPPPEYALYISDDGHFFQLSDGSPFFWQADTAWTLMARLNYTETETYLADRASKGFNVVEAIGPSFSGLDGANRQGDLAFINMDVHQPNKAYWNHVDSVVELAWKRHGIRIALFPAWGSYVHNSENIAGSLNTSNAGILGGFIGKRYPYLPKILFGDINPTWQNKTQVKEEYAAGGVPSEYETVDWLPVYDALAEGIIRGERAAVRNSTASAKYTPLISLHNQNQWFDGAPLALASSEAGHRDWLTFDVAQSGHSDYPPNPPIHWWNCRRGYETVELMYAVGETLPGKKRPALDNEPHYEGRYNNARDWLPSWNASDVRVGTWQTQVFSGAAGAVYGADMVWQMYNPSFYESNGGGPALPWYEAIKLPGSEQIQFTKKAILDRGNSSFFDRVPAPEIIVGNAGVNDKKIKALRDSKGSWIMVYTPTGKQFVIDTKDIKGCDVKARWYDPLTSDYTSIKYAQCESNSTIKEFAPPKTDDHDDWTLVLEKDN</sequence>
<keyword evidence="2" id="KW-1185">Reference proteome</keyword>
<gene>
    <name evidence="1" type="ORF">N8T08_005155</name>
</gene>
<reference evidence="1 2" key="1">
    <citation type="journal article" date="2023" name="ACS Omega">
        <title>Identification of the Neoaspergillic Acid Biosynthesis Gene Cluster by Establishing an In Vitro CRISPR-Ribonucleoprotein Genetic System in Aspergillus melleus.</title>
        <authorList>
            <person name="Yuan B."/>
            <person name="Grau M.F."/>
            <person name="Murata R.M."/>
            <person name="Torok T."/>
            <person name="Venkateswaran K."/>
            <person name="Stajich J.E."/>
            <person name="Wang C.C.C."/>
        </authorList>
    </citation>
    <scope>NUCLEOTIDE SEQUENCE [LARGE SCALE GENOMIC DNA]</scope>
    <source>
        <strain evidence="1 2">IMV 1140</strain>
    </source>
</reference>
<proteinExistence type="predicted"/>
<name>A0ACC3BGI7_9EURO</name>
<dbReference type="EMBL" id="JAOPJF010000003">
    <property type="protein sequence ID" value="KAK1149606.1"/>
    <property type="molecule type" value="Genomic_DNA"/>
</dbReference>
<organism evidence="1 2">
    <name type="scientific">Aspergillus melleus</name>
    <dbReference type="NCBI Taxonomy" id="138277"/>
    <lineage>
        <taxon>Eukaryota</taxon>
        <taxon>Fungi</taxon>
        <taxon>Dikarya</taxon>
        <taxon>Ascomycota</taxon>
        <taxon>Pezizomycotina</taxon>
        <taxon>Eurotiomycetes</taxon>
        <taxon>Eurotiomycetidae</taxon>
        <taxon>Eurotiales</taxon>
        <taxon>Aspergillaceae</taxon>
        <taxon>Aspergillus</taxon>
        <taxon>Aspergillus subgen. Circumdati</taxon>
    </lineage>
</organism>
<comment type="caution">
    <text evidence="1">The sequence shown here is derived from an EMBL/GenBank/DDBJ whole genome shotgun (WGS) entry which is preliminary data.</text>
</comment>